<reference evidence="3" key="1">
    <citation type="journal article" date="2023" name="Plant J.">
        <title>Genome sequences and population genomics provide insights into the demographic history, inbreeding, and mutation load of two 'living fossil' tree species of Dipteronia.</title>
        <authorList>
            <person name="Feng Y."/>
            <person name="Comes H.P."/>
            <person name="Chen J."/>
            <person name="Zhu S."/>
            <person name="Lu R."/>
            <person name="Zhang X."/>
            <person name="Li P."/>
            <person name="Qiu J."/>
            <person name="Olsen K.M."/>
            <person name="Qiu Y."/>
        </authorList>
    </citation>
    <scope>NUCLEOTIDE SEQUENCE</scope>
    <source>
        <strain evidence="3">NBL</strain>
    </source>
</reference>
<dbReference type="Proteomes" id="UP001281410">
    <property type="component" value="Unassembled WGS sequence"/>
</dbReference>
<accession>A0AAE0AQX1</accession>
<dbReference type="Pfam" id="PF13966">
    <property type="entry name" value="zf-RVT"/>
    <property type="match status" value="1"/>
</dbReference>
<keyword evidence="4" id="KW-1185">Reference proteome</keyword>
<evidence type="ECO:0000313" key="4">
    <source>
        <dbReference type="Proteomes" id="UP001281410"/>
    </source>
</evidence>
<comment type="caution">
    <text evidence="3">The sequence shown here is derived from an EMBL/GenBank/DDBJ whole genome shotgun (WGS) entry which is preliminary data.</text>
</comment>
<feature type="compositionally biased region" description="Pro residues" evidence="1">
    <location>
        <begin position="264"/>
        <end position="288"/>
    </location>
</feature>
<feature type="region of interest" description="Disordered" evidence="1">
    <location>
        <begin position="250"/>
        <end position="288"/>
    </location>
</feature>
<organism evidence="3 4">
    <name type="scientific">Dipteronia sinensis</name>
    <dbReference type="NCBI Taxonomy" id="43782"/>
    <lineage>
        <taxon>Eukaryota</taxon>
        <taxon>Viridiplantae</taxon>
        <taxon>Streptophyta</taxon>
        <taxon>Embryophyta</taxon>
        <taxon>Tracheophyta</taxon>
        <taxon>Spermatophyta</taxon>
        <taxon>Magnoliopsida</taxon>
        <taxon>eudicotyledons</taxon>
        <taxon>Gunneridae</taxon>
        <taxon>Pentapetalae</taxon>
        <taxon>rosids</taxon>
        <taxon>malvids</taxon>
        <taxon>Sapindales</taxon>
        <taxon>Sapindaceae</taxon>
        <taxon>Hippocastanoideae</taxon>
        <taxon>Acereae</taxon>
        <taxon>Dipteronia</taxon>
    </lineage>
</organism>
<gene>
    <name evidence="3" type="ORF">Dsin_009130</name>
</gene>
<evidence type="ECO:0000256" key="1">
    <source>
        <dbReference type="SAM" id="MobiDB-lite"/>
    </source>
</evidence>
<evidence type="ECO:0000259" key="2">
    <source>
        <dbReference type="Pfam" id="PF13966"/>
    </source>
</evidence>
<name>A0AAE0AQX1_9ROSI</name>
<feature type="domain" description="Reverse transcriptase zinc-binding" evidence="2">
    <location>
        <begin position="106"/>
        <end position="176"/>
    </location>
</feature>
<dbReference type="AlphaFoldDB" id="A0AAE0AQX1"/>
<evidence type="ECO:0000313" key="3">
    <source>
        <dbReference type="EMBL" id="KAK3222105.1"/>
    </source>
</evidence>
<dbReference type="EMBL" id="JANJYJ010000003">
    <property type="protein sequence ID" value="KAK3222105.1"/>
    <property type="molecule type" value="Genomic_DNA"/>
</dbReference>
<sequence length="288" mass="32545">MRSLRVFKDQWLPRPCTFKPITPDPSSDMHVSALIDPDLSGWNLEMLDQTLLPVDREIILSIPINLSGCPDSLSWHYENSGIYFVKSGFRLALSENLHAYVTKISLVRKWWSSLWNLNLPSSVRIFVWRACINVIPSGFALWKRKIVDQPVCVGCGSGVDTPEHSLFWCKKARKVWGCTQFDSFFDRLRALPVAEVLSSLLSQVSKEDMASICITLWAFWENRNTSFHGNKPRDPHDLAAWAESFLSEFHGSQRAPNGRWIPKSLPPAPPPPPPPPPPPASLPIPRSP</sequence>
<dbReference type="InterPro" id="IPR026960">
    <property type="entry name" value="RVT-Znf"/>
</dbReference>
<proteinExistence type="predicted"/>
<protein>
    <recommendedName>
        <fullName evidence="2">Reverse transcriptase zinc-binding domain-containing protein</fullName>
    </recommendedName>
</protein>